<comment type="subcellular location">
    <subcellularLocation>
        <location evidence="1">Cell envelope</location>
    </subcellularLocation>
</comment>
<protein>
    <submittedName>
        <fullName evidence="4">HlyD family efflux transporter periplasmic adaptor subunit</fullName>
    </submittedName>
</protein>
<dbReference type="PANTHER" id="PTHR32347">
    <property type="entry name" value="EFFLUX SYSTEM COMPONENT YKNX-RELATED"/>
    <property type="match status" value="1"/>
</dbReference>
<dbReference type="RefSeq" id="WP_135249199.1">
    <property type="nucleotide sequence ID" value="NZ_SMLK01000002.1"/>
</dbReference>
<evidence type="ECO:0000256" key="1">
    <source>
        <dbReference type="ARBA" id="ARBA00004196"/>
    </source>
</evidence>
<organism evidence="4 5">
    <name type="scientific">Ramlibacter humi</name>
    <dbReference type="NCBI Taxonomy" id="2530451"/>
    <lineage>
        <taxon>Bacteria</taxon>
        <taxon>Pseudomonadati</taxon>
        <taxon>Pseudomonadota</taxon>
        <taxon>Betaproteobacteria</taxon>
        <taxon>Burkholderiales</taxon>
        <taxon>Comamonadaceae</taxon>
        <taxon>Ramlibacter</taxon>
    </lineage>
</organism>
<dbReference type="InterPro" id="IPR050465">
    <property type="entry name" value="UPF0194_transport"/>
</dbReference>
<dbReference type="GO" id="GO:0030313">
    <property type="term" value="C:cell envelope"/>
    <property type="evidence" value="ECO:0007669"/>
    <property type="project" value="UniProtKB-SubCell"/>
</dbReference>
<gene>
    <name evidence="4" type="ORF">EZ216_07845</name>
</gene>
<keyword evidence="3" id="KW-0472">Membrane</keyword>
<dbReference type="PANTHER" id="PTHR32347:SF23">
    <property type="entry name" value="BLL5650 PROTEIN"/>
    <property type="match status" value="1"/>
</dbReference>
<evidence type="ECO:0000313" key="5">
    <source>
        <dbReference type="Proteomes" id="UP000297839"/>
    </source>
</evidence>
<accession>A0A4Z0C009</accession>
<keyword evidence="3" id="KW-1133">Transmembrane helix</keyword>
<proteinExistence type="predicted"/>
<dbReference type="EMBL" id="SMLK01000002">
    <property type="protein sequence ID" value="TFZ03575.1"/>
    <property type="molecule type" value="Genomic_DNA"/>
</dbReference>
<dbReference type="AlphaFoldDB" id="A0A4Z0C009"/>
<comment type="caution">
    <text evidence="4">The sequence shown here is derived from an EMBL/GenBank/DDBJ whole genome shotgun (WGS) entry which is preliminary data.</text>
</comment>
<keyword evidence="5" id="KW-1185">Reference proteome</keyword>
<evidence type="ECO:0000256" key="3">
    <source>
        <dbReference type="SAM" id="Phobius"/>
    </source>
</evidence>
<keyword evidence="2" id="KW-0175">Coiled coil</keyword>
<evidence type="ECO:0000256" key="2">
    <source>
        <dbReference type="ARBA" id="ARBA00023054"/>
    </source>
</evidence>
<dbReference type="Proteomes" id="UP000297839">
    <property type="component" value="Unassembled WGS sequence"/>
</dbReference>
<dbReference type="SUPFAM" id="SSF111369">
    <property type="entry name" value="HlyD-like secretion proteins"/>
    <property type="match status" value="1"/>
</dbReference>
<evidence type="ECO:0000313" key="4">
    <source>
        <dbReference type="EMBL" id="TFZ03575.1"/>
    </source>
</evidence>
<keyword evidence="3" id="KW-0812">Transmembrane</keyword>
<name>A0A4Z0C009_9BURK</name>
<dbReference type="OrthoDB" id="9763546at2"/>
<reference evidence="4 5" key="1">
    <citation type="submission" date="2019-03" db="EMBL/GenBank/DDBJ databases">
        <title>Ramlibacter sp. 18x22-1, whole genome shotgun sequence.</title>
        <authorList>
            <person name="Zhang X."/>
            <person name="Feng G."/>
            <person name="Zhu H."/>
        </authorList>
    </citation>
    <scope>NUCLEOTIDE SEQUENCE [LARGE SCALE GENOMIC DNA]</scope>
    <source>
        <strain evidence="4 5">18x22-1</strain>
    </source>
</reference>
<sequence>MEALDPAQALLRYEAELVAAGSAAEASFVAVNRLGSILPFRLAVLLQPDPVRHARVTSVSHLYEIDENAPFAQWLGRLARHFGAQETAILHAADLPPELAADWSEWLPEHAAMCRLATPAGQLIGWLLVGFDEAPDEGGQALLQLGARQVALVLGAWQGRRWFSFGQIRRVFTRKVVFAIVAAVALVMVIPVRLSALAPAEVTPLAPASIAAPTEGVVAKFQVSPNTLVKAGDVVALLDDTVLRNRYAVALKGLEIARAELARAGSKAFGDDQSRADLLTLKARADEKQAEVAYTEDLLSRVQLRAPQAGLVVYSSPDEWVGRTVVTGERIATVSDPTRAGLTVHVAADDAITLVPGAEVRFFQNIAPLSALDAKLTEVGYEAEQTVDAGLAFTLRAEFLPGTEVPRLGLRGTAKVYGDKVPLGYYLLRRPLASLRRLLGL</sequence>
<feature type="transmembrane region" description="Helical" evidence="3">
    <location>
        <begin position="176"/>
        <end position="194"/>
    </location>
</feature>